<feature type="region of interest" description="Disordered" evidence="1">
    <location>
        <begin position="11"/>
        <end position="31"/>
    </location>
</feature>
<proteinExistence type="predicted"/>
<dbReference type="HOGENOM" id="CLU_1220432_0_0_1"/>
<dbReference type="EMBL" id="CDHN01000004">
    <property type="protein sequence ID" value="CEJ92134.1"/>
    <property type="molecule type" value="Genomic_DNA"/>
</dbReference>
<keyword evidence="2" id="KW-0472">Membrane</keyword>
<evidence type="ECO:0000256" key="2">
    <source>
        <dbReference type="SAM" id="Phobius"/>
    </source>
</evidence>
<feature type="region of interest" description="Disordered" evidence="1">
    <location>
        <begin position="73"/>
        <end position="135"/>
    </location>
</feature>
<evidence type="ECO:0000313" key="3">
    <source>
        <dbReference type="EMBL" id="CEJ92134.1"/>
    </source>
</evidence>
<keyword evidence="2" id="KW-1133">Transmembrane helix</keyword>
<feature type="transmembrane region" description="Helical" evidence="2">
    <location>
        <begin position="198"/>
        <end position="221"/>
    </location>
</feature>
<feature type="region of interest" description="Disordered" evidence="1">
    <location>
        <begin position="40"/>
        <end position="59"/>
    </location>
</feature>
<name>A0A0A1TBG8_9HYPO</name>
<dbReference type="Proteomes" id="UP000039046">
    <property type="component" value="Unassembled WGS sequence"/>
</dbReference>
<accession>A0A0A1TBG8</accession>
<gene>
    <name evidence="3" type="ORF">VHEMI07804</name>
</gene>
<reference evidence="3 4" key="1">
    <citation type="journal article" date="2015" name="Genome Announc.">
        <title>Draft Genome Sequence and Gene Annotation of the Entomopathogenic Fungus Verticillium hemipterigenum.</title>
        <authorList>
            <person name="Horn F."/>
            <person name="Habel A."/>
            <person name="Scharf D.H."/>
            <person name="Dworschak J."/>
            <person name="Brakhage A.A."/>
            <person name="Guthke R."/>
            <person name="Hertweck C."/>
            <person name="Linde J."/>
        </authorList>
    </citation>
    <scope>NUCLEOTIDE SEQUENCE [LARGE SCALE GENOMIC DNA]</scope>
</reference>
<evidence type="ECO:0000313" key="4">
    <source>
        <dbReference type="Proteomes" id="UP000039046"/>
    </source>
</evidence>
<dbReference type="AlphaFoldDB" id="A0A0A1TBG8"/>
<feature type="compositionally biased region" description="Polar residues" evidence="1">
    <location>
        <begin position="92"/>
        <end position="126"/>
    </location>
</feature>
<organism evidence="3 4">
    <name type="scientific">[Torrubiella] hemipterigena</name>
    <dbReference type="NCBI Taxonomy" id="1531966"/>
    <lineage>
        <taxon>Eukaryota</taxon>
        <taxon>Fungi</taxon>
        <taxon>Dikarya</taxon>
        <taxon>Ascomycota</taxon>
        <taxon>Pezizomycotina</taxon>
        <taxon>Sordariomycetes</taxon>
        <taxon>Hypocreomycetidae</taxon>
        <taxon>Hypocreales</taxon>
        <taxon>Clavicipitaceae</taxon>
        <taxon>Clavicipitaceae incertae sedis</taxon>
        <taxon>'Torrubiella' clade</taxon>
    </lineage>
</organism>
<keyword evidence="4" id="KW-1185">Reference proteome</keyword>
<keyword evidence="2" id="KW-0812">Transmembrane</keyword>
<protein>
    <submittedName>
        <fullName evidence="3">Uncharacterized protein</fullName>
    </submittedName>
</protein>
<sequence length="227" mass="24901">MPYPYTYATFPPNRKNKGCPPSASSQSLALTAPISKAERAYTPKSYTQPSAIPPNPAKARQVAAWLMMQQAGPSPATSAIPSSLVPERSDAHPSTIQSNSVRGLTTRYYSYGSSAPSEPKSQPTGTTERRGADRPYDYHQKHRVMGWMDKQPDTFSVSNGMPPSMLGACDKQSPHCPEHQDGHFWNAYVLRRNSRSRFLLSVLGVLGLMIVIAIIVVVVVVTRQKKA</sequence>
<evidence type="ECO:0000256" key="1">
    <source>
        <dbReference type="SAM" id="MobiDB-lite"/>
    </source>
</evidence>